<gene>
    <name evidence="1" type="ORF">EDC38_3088</name>
</gene>
<dbReference type="OrthoDB" id="5704371at2"/>
<evidence type="ECO:0000313" key="1">
    <source>
        <dbReference type="EMBL" id="ROQ18114.1"/>
    </source>
</evidence>
<sequence>MASPNVVIGRESVRGDAIAAKVHQDIAFLTDRLHRLESQTNPNPQVLKVYRDMLESRYAVLDWLSQSGEPH</sequence>
<name>A0A3N1NDY1_9GAMM</name>
<dbReference type="RefSeq" id="WP_123639427.1">
    <property type="nucleotide sequence ID" value="NZ_JBHYFO010000001.1"/>
</dbReference>
<evidence type="ECO:0000313" key="2">
    <source>
        <dbReference type="Proteomes" id="UP000273643"/>
    </source>
</evidence>
<dbReference type="EMBL" id="RJUK01000003">
    <property type="protein sequence ID" value="ROQ18114.1"/>
    <property type="molecule type" value="Genomic_DNA"/>
</dbReference>
<comment type="caution">
    <text evidence="1">The sequence shown here is derived from an EMBL/GenBank/DDBJ whole genome shotgun (WGS) entry which is preliminary data.</text>
</comment>
<organism evidence="1 2">
    <name type="scientific">Marinimicrobium koreense</name>
    <dbReference type="NCBI Taxonomy" id="306545"/>
    <lineage>
        <taxon>Bacteria</taxon>
        <taxon>Pseudomonadati</taxon>
        <taxon>Pseudomonadota</taxon>
        <taxon>Gammaproteobacteria</taxon>
        <taxon>Cellvibrionales</taxon>
        <taxon>Cellvibrionaceae</taxon>
        <taxon>Marinimicrobium</taxon>
    </lineage>
</organism>
<reference evidence="1 2" key="1">
    <citation type="submission" date="2018-11" db="EMBL/GenBank/DDBJ databases">
        <title>Genomic Encyclopedia of Type Strains, Phase IV (KMG-IV): sequencing the most valuable type-strain genomes for metagenomic binning, comparative biology and taxonomic classification.</title>
        <authorList>
            <person name="Goeker M."/>
        </authorList>
    </citation>
    <scope>NUCLEOTIDE SEQUENCE [LARGE SCALE GENOMIC DNA]</scope>
    <source>
        <strain evidence="1 2">DSM 16974</strain>
    </source>
</reference>
<dbReference type="Proteomes" id="UP000273643">
    <property type="component" value="Unassembled WGS sequence"/>
</dbReference>
<protein>
    <submittedName>
        <fullName evidence="1">Uncharacterized protein</fullName>
    </submittedName>
</protein>
<keyword evidence="2" id="KW-1185">Reference proteome</keyword>
<proteinExistence type="predicted"/>
<dbReference type="AlphaFoldDB" id="A0A3N1NDY1"/>
<accession>A0A3N1NDY1</accession>